<dbReference type="EMBL" id="CP015839">
    <property type="protein sequence ID" value="ANG62514.1"/>
    <property type="molecule type" value="Genomic_DNA"/>
</dbReference>
<accession>A0A1A9EWJ7</accession>
<name>A0A1A9EWJ7_9GAMM</name>
<dbReference type="SUPFAM" id="SSF56935">
    <property type="entry name" value="Porins"/>
    <property type="match status" value="1"/>
</dbReference>
<gene>
    <name evidence="1" type="ORF">A8C75_08440</name>
</gene>
<sequence length="502" mass="55599">MATTALLSDNQVRWLAIPLTTTVLFTPIATAQASDWAFTPGIQVTEHYTSNLNLGSSAEEASLITEVRPGFSLSKQGAHLQANLDYRLQFLDYSSDQGSDGYHHQLGLSANSELIDDRLFLDARSSYSQQLTNNRSASAGDSLSAPDNFSDTFTFQVTPRWRQRLGRYTTFGADLSYDMVRYDGVNDDSDGYHTNFFLDNQSNPSKIYWALNIDTSQATPDTSATSQSETMDIELGYRLSRQLDGKLRYGYVDSHLANPTQSEAQAGNFWGADLSWNPSPRTSLSASYNSRLQSNQGYGLTFNHRQRHTNWSLAYNKNISSVREELLQLTPVGTLICPSTASFSIADCRLVGGGSPVLPGPGERAITLVTPLPTLSEEQFIQQSLNANLVISKGKSLWTLGLFRTEREFQVQARTEEDMGANAGWRIQASGQTSLSTLYTWSRLETDSGATDYQQALSLNMVRQLGADSSLNLGLRSTERDSADDNRAFQEFRITLGFSHTF</sequence>
<evidence type="ECO:0008006" key="3">
    <source>
        <dbReference type="Google" id="ProtNLM"/>
    </source>
</evidence>
<dbReference type="AlphaFoldDB" id="A0A1A9EWJ7"/>
<reference evidence="2" key="1">
    <citation type="submission" date="2016-05" db="EMBL/GenBank/DDBJ databases">
        <authorList>
            <person name="Baek K."/>
            <person name="Yang S.-J."/>
        </authorList>
    </citation>
    <scope>NUCLEOTIDE SEQUENCE [LARGE SCALE GENOMIC DNA]</scope>
    <source>
        <strain evidence="2">ST58-10</strain>
    </source>
</reference>
<dbReference type="InterPro" id="IPR017467">
    <property type="entry name" value="CHP03016_PEP-CTERM"/>
</dbReference>
<evidence type="ECO:0000313" key="1">
    <source>
        <dbReference type="EMBL" id="ANG62514.1"/>
    </source>
</evidence>
<evidence type="ECO:0000313" key="2">
    <source>
        <dbReference type="Proteomes" id="UP000078070"/>
    </source>
</evidence>
<dbReference type="RefSeq" id="WP_067380699.1">
    <property type="nucleotide sequence ID" value="NZ_CP015839.1"/>
</dbReference>
<reference evidence="1 2" key="2">
    <citation type="journal article" date="2018" name="Int. J. Syst. Evol. Microbiol.">
        <title>Marinobacterium aestuarii sp. nov., a benzene-degrading marine bacterium isolated from estuary sediment.</title>
        <authorList>
            <person name="Bae S.S."/>
            <person name="Jung J."/>
            <person name="Chung D."/>
            <person name="Baek K."/>
        </authorList>
    </citation>
    <scope>NUCLEOTIDE SEQUENCE [LARGE SCALE GENOMIC DNA]</scope>
    <source>
        <strain evidence="1 2">ST58-10</strain>
    </source>
</reference>
<keyword evidence="2" id="KW-1185">Reference proteome</keyword>
<organism evidence="1 2">
    <name type="scientific">Marinobacterium aestuarii</name>
    <dbReference type="NCBI Taxonomy" id="1821621"/>
    <lineage>
        <taxon>Bacteria</taxon>
        <taxon>Pseudomonadati</taxon>
        <taxon>Pseudomonadota</taxon>
        <taxon>Gammaproteobacteria</taxon>
        <taxon>Oceanospirillales</taxon>
        <taxon>Oceanospirillaceae</taxon>
        <taxon>Marinobacterium</taxon>
    </lineage>
</organism>
<dbReference type="NCBIfam" id="TIGR03016">
    <property type="entry name" value="pepcterm_hypo_1"/>
    <property type="match status" value="1"/>
</dbReference>
<dbReference type="KEGG" id="mars:A8C75_08440"/>
<dbReference type="Proteomes" id="UP000078070">
    <property type="component" value="Chromosome"/>
</dbReference>
<dbReference type="OrthoDB" id="5567701at2"/>
<protein>
    <recommendedName>
        <fullName evidence="3">TIGR03016 family PEP-CTERM system-associated outer membrane protein</fullName>
    </recommendedName>
</protein>
<dbReference type="STRING" id="1821621.A8C75_08440"/>
<proteinExistence type="predicted"/>